<reference evidence="2 3" key="1">
    <citation type="submission" date="2024-09" db="EMBL/GenBank/DDBJ databases">
        <title>The Natural Products Discovery Center: Release of the First 8490 Sequenced Strains for Exploring Actinobacteria Biosynthetic Diversity.</title>
        <authorList>
            <person name="Kalkreuter E."/>
            <person name="Kautsar S.A."/>
            <person name="Yang D."/>
            <person name="Bader C.D."/>
            <person name="Teijaro C.N."/>
            <person name="Fluegel L."/>
            <person name="Davis C.M."/>
            <person name="Simpson J.R."/>
            <person name="Lauterbach L."/>
            <person name="Steele A.D."/>
            <person name="Gui C."/>
            <person name="Meng S."/>
            <person name="Li G."/>
            <person name="Viehrig K."/>
            <person name="Ye F."/>
            <person name="Su P."/>
            <person name="Kiefer A.F."/>
            <person name="Nichols A."/>
            <person name="Cepeda A.J."/>
            <person name="Yan W."/>
            <person name="Fan B."/>
            <person name="Jiang Y."/>
            <person name="Adhikari A."/>
            <person name="Zheng C.-J."/>
            <person name="Schuster L."/>
            <person name="Cowan T.M."/>
            <person name="Smanski M.J."/>
            <person name="Chevrette M.G."/>
            <person name="De Carvalho L.P.S."/>
            <person name="Shen B."/>
        </authorList>
    </citation>
    <scope>NUCLEOTIDE SEQUENCE [LARGE SCALE GENOMIC DNA]</scope>
    <source>
        <strain evidence="2 3">NPDC058328</strain>
    </source>
</reference>
<gene>
    <name evidence="2" type="ORF">ACFVZC_38405</name>
</gene>
<dbReference type="EMBL" id="JBHVZQ010000119">
    <property type="protein sequence ID" value="MFF1279167.1"/>
    <property type="molecule type" value="Genomic_DNA"/>
</dbReference>
<dbReference type="RefSeq" id="WP_388242284.1">
    <property type="nucleotide sequence ID" value="NZ_JBHVZQ010000119.1"/>
</dbReference>
<evidence type="ECO:0000313" key="2">
    <source>
        <dbReference type="EMBL" id="MFF1279167.1"/>
    </source>
</evidence>
<name>A0ABW6QJ59_9ACTN</name>
<keyword evidence="1" id="KW-0812">Transmembrane</keyword>
<feature type="transmembrane region" description="Helical" evidence="1">
    <location>
        <begin position="6"/>
        <end position="23"/>
    </location>
</feature>
<evidence type="ECO:0000256" key="1">
    <source>
        <dbReference type="SAM" id="Phobius"/>
    </source>
</evidence>
<proteinExistence type="predicted"/>
<keyword evidence="1" id="KW-1133">Transmembrane helix</keyword>
<dbReference type="Proteomes" id="UP001601627">
    <property type="component" value="Unassembled WGS sequence"/>
</dbReference>
<comment type="caution">
    <text evidence="2">The sequence shown here is derived from an EMBL/GenBank/DDBJ whole genome shotgun (WGS) entry which is preliminary data.</text>
</comment>
<evidence type="ECO:0008006" key="4">
    <source>
        <dbReference type="Google" id="ProtNLM"/>
    </source>
</evidence>
<keyword evidence="1" id="KW-0472">Membrane</keyword>
<protein>
    <recommendedName>
        <fullName evidence="4">Secreted protein</fullName>
    </recommendedName>
</protein>
<sequence length="178" mass="20162">MLEAITGGLVGALAGLLGTVLVVRDSRRGRESAAEERAAAALLAQLRRVRVDPDFLKDQRAATEFLEECMTAVLAFRDRDVRKRLRTSVGIISSAHPVARMVHAEEHTYQAYEVAFHDIWRCLEARLDRRKLPKPRQEWKAASESLHGWLGEARDEFDAIEEAWDEEQAELNARLSDL</sequence>
<accession>A0ABW6QJ59</accession>
<evidence type="ECO:0000313" key="3">
    <source>
        <dbReference type="Proteomes" id="UP001601627"/>
    </source>
</evidence>
<keyword evidence="3" id="KW-1185">Reference proteome</keyword>
<organism evidence="2 3">
    <name type="scientific">Streptomyces marokkonensis</name>
    <dbReference type="NCBI Taxonomy" id="324855"/>
    <lineage>
        <taxon>Bacteria</taxon>
        <taxon>Bacillati</taxon>
        <taxon>Actinomycetota</taxon>
        <taxon>Actinomycetes</taxon>
        <taxon>Kitasatosporales</taxon>
        <taxon>Streptomycetaceae</taxon>
        <taxon>Streptomyces</taxon>
    </lineage>
</organism>